<evidence type="ECO:0000256" key="1">
    <source>
        <dbReference type="SAM" id="MobiDB-lite"/>
    </source>
</evidence>
<feature type="compositionally biased region" description="Polar residues" evidence="1">
    <location>
        <begin position="41"/>
        <end position="53"/>
    </location>
</feature>
<accession>A0AAV4RHR7</accession>
<dbReference type="Proteomes" id="UP001054945">
    <property type="component" value="Unassembled WGS sequence"/>
</dbReference>
<dbReference type="EMBL" id="BPLR01007832">
    <property type="protein sequence ID" value="GIY20049.1"/>
    <property type="molecule type" value="Genomic_DNA"/>
</dbReference>
<reference evidence="2 3" key="1">
    <citation type="submission" date="2021-06" db="EMBL/GenBank/DDBJ databases">
        <title>Caerostris extrusa draft genome.</title>
        <authorList>
            <person name="Kono N."/>
            <person name="Arakawa K."/>
        </authorList>
    </citation>
    <scope>NUCLEOTIDE SEQUENCE [LARGE SCALE GENOMIC DNA]</scope>
</reference>
<proteinExistence type="predicted"/>
<protein>
    <submittedName>
        <fullName evidence="2">Uncharacterized protein</fullName>
    </submittedName>
</protein>
<organism evidence="2 3">
    <name type="scientific">Caerostris extrusa</name>
    <name type="common">Bark spider</name>
    <name type="synonym">Caerostris bankana</name>
    <dbReference type="NCBI Taxonomy" id="172846"/>
    <lineage>
        <taxon>Eukaryota</taxon>
        <taxon>Metazoa</taxon>
        <taxon>Ecdysozoa</taxon>
        <taxon>Arthropoda</taxon>
        <taxon>Chelicerata</taxon>
        <taxon>Arachnida</taxon>
        <taxon>Araneae</taxon>
        <taxon>Araneomorphae</taxon>
        <taxon>Entelegynae</taxon>
        <taxon>Araneoidea</taxon>
        <taxon>Araneidae</taxon>
        <taxon>Caerostris</taxon>
    </lineage>
</organism>
<comment type="caution">
    <text evidence="2">The sequence shown here is derived from an EMBL/GenBank/DDBJ whole genome shotgun (WGS) entry which is preliminary data.</text>
</comment>
<keyword evidence="3" id="KW-1185">Reference proteome</keyword>
<dbReference type="AlphaFoldDB" id="A0AAV4RHR7"/>
<feature type="region of interest" description="Disordered" evidence="1">
    <location>
        <begin position="31"/>
        <end position="53"/>
    </location>
</feature>
<sequence>MRHFLYVAQSNLAIFSSFQVRTCRLFFGRQQNRPGHRTRSHPGNDTGSHHFSQQGLPIYRDQCQIKPERLPAVPGTAPARSRPGATSSSTGFFKATEQTTQLSGQHHLRGSPQGICPQGGRAPYQGELIANRASSCSFGVNIIHHRLDMCRGNVLIPETSLKNVFP</sequence>
<evidence type="ECO:0000313" key="3">
    <source>
        <dbReference type="Proteomes" id="UP001054945"/>
    </source>
</evidence>
<gene>
    <name evidence="2" type="ORF">CEXT_574001</name>
</gene>
<name>A0AAV4RHR7_CAEEX</name>
<evidence type="ECO:0000313" key="2">
    <source>
        <dbReference type="EMBL" id="GIY20049.1"/>
    </source>
</evidence>